<keyword evidence="4" id="KW-1134">Transmembrane beta strand</keyword>
<evidence type="ECO:0008006" key="9">
    <source>
        <dbReference type="Google" id="ProtNLM"/>
    </source>
</evidence>
<evidence type="ECO:0000256" key="3">
    <source>
        <dbReference type="ARBA" id="ARBA00022448"/>
    </source>
</evidence>
<comment type="similarity">
    <text evidence="2">Belongs to the outer membrane factor (OMF) (TC 1.B.17) family.</text>
</comment>
<dbReference type="InterPro" id="IPR051906">
    <property type="entry name" value="TolC-like"/>
</dbReference>
<dbReference type="SUPFAM" id="SSF56954">
    <property type="entry name" value="Outer membrane efflux proteins (OEP)"/>
    <property type="match status" value="1"/>
</dbReference>
<evidence type="ECO:0000313" key="8">
    <source>
        <dbReference type="EMBL" id="SBV97927.1"/>
    </source>
</evidence>
<evidence type="ECO:0000256" key="5">
    <source>
        <dbReference type="ARBA" id="ARBA00022692"/>
    </source>
</evidence>
<dbReference type="EMBL" id="FLUL01000001">
    <property type="protein sequence ID" value="SBV97927.1"/>
    <property type="molecule type" value="Genomic_DNA"/>
</dbReference>
<dbReference type="PANTHER" id="PTHR30026:SF20">
    <property type="entry name" value="OUTER MEMBRANE PROTEIN TOLC"/>
    <property type="match status" value="1"/>
</dbReference>
<dbReference type="GO" id="GO:0015288">
    <property type="term" value="F:porin activity"/>
    <property type="evidence" value="ECO:0007669"/>
    <property type="project" value="TreeGrafter"/>
</dbReference>
<dbReference type="AlphaFoldDB" id="A0A212JEQ5"/>
<dbReference type="GO" id="GO:0009279">
    <property type="term" value="C:cell outer membrane"/>
    <property type="evidence" value="ECO:0007669"/>
    <property type="project" value="UniProtKB-SubCell"/>
</dbReference>
<organism evidence="8">
    <name type="scientific">uncultured Dysgonomonas sp</name>
    <dbReference type="NCBI Taxonomy" id="206096"/>
    <lineage>
        <taxon>Bacteria</taxon>
        <taxon>Pseudomonadati</taxon>
        <taxon>Bacteroidota</taxon>
        <taxon>Bacteroidia</taxon>
        <taxon>Bacteroidales</taxon>
        <taxon>Dysgonomonadaceae</taxon>
        <taxon>Dysgonomonas</taxon>
        <taxon>environmental samples</taxon>
    </lineage>
</organism>
<evidence type="ECO:0000256" key="4">
    <source>
        <dbReference type="ARBA" id="ARBA00022452"/>
    </source>
</evidence>
<protein>
    <recommendedName>
        <fullName evidence="9">Outer membrane efflux protein</fullName>
    </recommendedName>
</protein>
<keyword evidence="7" id="KW-0998">Cell outer membrane</keyword>
<dbReference type="PANTHER" id="PTHR30026">
    <property type="entry name" value="OUTER MEMBRANE PROTEIN TOLC"/>
    <property type="match status" value="1"/>
</dbReference>
<evidence type="ECO:0000256" key="2">
    <source>
        <dbReference type="ARBA" id="ARBA00007613"/>
    </source>
</evidence>
<keyword evidence="5" id="KW-0812">Transmembrane</keyword>
<keyword evidence="6" id="KW-0472">Membrane</keyword>
<reference evidence="8" key="1">
    <citation type="submission" date="2016-04" db="EMBL/GenBank/DDBJ databases">
        <authorList>
            <person name="Evans L.H."/>
            <person name="Alamgir A."/>
            <person name="Owens N."/>
            <person name="Weber N.D."/>
            <person name="Virtaneva K."/>
            <person name="Barbian K."/>
            <person name="Babar A."/>
            <person name="Rosenke K."/>
        </authorList>
    </citation>
    <scope>NUCLEOTIDE SEQUENCE</scope>
    <source>
        <strain evidence="8">86-2</strain>
    </source>
</reference>
<dbReference type="GO" id="GO:1990281">
    <property type="term" value="C:efflux pump complex"/>
    <property type="evidence" value="ECO:0007669"/>
    <property type="project" value="TreeGrafter"/>
</dbReference>
<comment type="subcellular location">
    <subcellularLocation>
        <location evidence="1">Cell outer membrane</location>
    </subcellularLocation>
</comment>
<name>A0A212JEQ5_9BACT</name>
<dbReference type="Gene3D" id="1.20.1600.10">
    <property type="entry name" value="Outer membrane efflux proteins (OEP)"/>
    <property type="match status" value="1"/>
</dbReference>
<dbReference type="GO" id="GO:0015562">
    <property type="term" value="F:efflux transmembrane transporter activity"/>
    <property type="evidence" value="ECO:0007669"/>
    <property type="project" value="InterPro"/>
</dbReference>
<sequence>MNNRISMKKSLIIIIYSLFFSAMAFAQSTLTIEQCQQMAKENYPLIKRYGLIERSKEYNLSNAGKGYLPQFSLSAKASYQSEVTKIPIDIQGIDIKGLSKDQYSATIDVTQTIWDGGVISSKKDITKASSYAEQKQLDVDMYKIVYQVNQMYFGILLLDARLKQNTLLQEELQRNFDLISSYITNGIANQSDLDAIKVEQLKTVQNKAQIVSNKKAYLDMLGILIGQKLNENIILPKPNADNLTISSQVKRPELELFDAQLVNLETQKKAIKAGYMPKLGLFLTGGYGKPALNMLNNDFSAYYIGGIRLSWNFGSLYTQKNDKKLIETNQDNITTSRETFLFNTSLETSQEQNEINKNKDLLKYDDDIVILRNNVKRATEAKVANGTSTIIDLMRDVNAEDLAKQDRIQHEIELLQAIYNLKYTTNN</sequence>
<evidence type="ECO:0000256" key="1">
    <source>
        <dbReference type="ARBA" id="ARBA00004442"/>
    </source>
</evidence>
<keyword evidence="3" id="KW-0813">Transport</keyword>
<accession>A0A212JEQ5</accession>
<dbReference type="InterPro" id="IPR003423">
    <property type="entry name" value="OMP_efflux"/>
</dbReference>
<evidence type="ECO:0000256" key="7">
    <source>
        <dbReference type="ARBA" id="ARBA00023237"/>
    </source>
</evidence>
<proteinExistence type="inferred from homology"/>
<gene>
    <name evidence="8" type="ORF">KL86DYS2_11359</name>
</gene>
<dbReference type="Pfam" id="PF02321">
    <property type="entry name" value="OEP"/>
    <property type="match status" value="1"/>
</dbReference>
<evidence type="ECO:0000256" key="6">
    <source>
        <dbReference type="ARBA" id="ARBA00023136"/>
    </source>
</evidence>